<evidence type="ECO:0000313" key="13">
    <source>
        <dbReference type="EMBL" id="MDP5226204.1"/>
    </source>
</evidence>
<comment type="caution">
    <text evidence="13">The sequence shown here is derived from an EMBL/GenBank/DDBJ whole genome shotgun (WGS) entry which is preliminary data.</text>
</comment>
<keyword evidence="7 9" id="KW-0067">ATP-binding</keyword>
<dbReference type="Gene3D" id="3.40.1190.10">
    <property type="entry name" value="Mur-like, catalytic domain"/>
    <property type="match status" value="1"/>
</dbReference>
<dbReference type="GO" id="GO:0008764">
    <property type="term" value="F:UDP-N-acetylmuramoylalanine-D-glutamate ligase activity"/>
    <property type="evidence" value="ECO:0007669"/>
    <property type="project" value="UniProtKB-EC"/>
</dbReference>
<comment type="similarity">
    <text evidence="9">Belongs to the MurCDEF family.</text>
</comment>
<gene>
    <name evidence="9 13" type="primary">murD</name>
    <name evidence="13" type="ORF">Q9R02_03435</name>
</gene>
<dbReference type="HAMAP" id="MF_00639">
    <property type="entry name" value="MurD"/>
    <property type="match status" value="1"/>
</dbReference>
<name>A0ABT9IM40_9MICC</name>
<keyword evidence="8 9" id="KW-0131">Cell cycle</keyword>
<dbReference type="Pfam" id="PF08245">
    <property type="entry name" value="Mur_ligase_M"/>
    <property type="match status" value="1"/>
</dbReference>
<evidence type="ECO:0000256" key="4">
    <source>
        <dbReference type="ARBA" id="ARBA00022598"/>
    </source>
</evidence>
<evidence type="ECO:0000259" key="12">
    <source>
        <dbReference type="Pfam" id="PF08245"/>
    </source>
</evidence>
<evidence type="ECO:0000256" key="5">
    <source>
        <dbReference type="ARBA" id="ARBA00022618"/>
    </source>
</evidence>
<proteinExistence type="inferred from homology"/>
<keyword evidence="9 10" id="KW-0961">Cell wall biogenesis/degradation</keyword>
<sequence>MTSPNESLRARLDSLRSWDADWAGLRVVVTGIGISGFAAADTLIELGARVVVVDSATSETAVAQADTLKIVGAADVLLGPDAVEHLPLVDGEPAELVVTSPGWRPDQALLAKAARRHVAVWGDIELAWRLNVRQGRKTPEWLTITGTNGKTTTVGMTASILQAAGLKAIAVGNVGTPVLDALRDPVEYDVFAVELSSFQLHWSESLSPLASVCLNVAEDHVDWHGSYQAYLADKAKVYTHTKVAAIYNAGQRETEAMVEEADVVDGCRAVAFTTDTPSLSMLGVVEDLLVDRAFVQERRTSAQELATLSDLGPVTARHTVANALAAAGLARAYGVAAEAVQEGLRAYLPGDHRIQAVAKQDGILWINDSKATNPHAADAALSAFKDVVWIAGGLAKGVQYDELLAAHRDRLKAVVLIGAESRELREALERTLPDTAVVETLQEGSPADDGDAAMRRAVTAAREVAVPGDTVLLAPASASMDQFASYAHRGTAFIDAVREVVLGQAADSEG</sequence>
<keyword evidence="6 9" id="KW-0547">Nucleotide-binding</keyword>
<keyword evidence="3 9" id="KW-0963">Cytoplasm</keyword>
<comment type="function">
    <text evidence="9 10">Cell wall formation. Catalyzes the addition of glutamate to the nucleotide precursor UDP-N-acetylmuramoyl-L-alanine (UMA).</text>
</comment>
<feature type="domain" description="Mur ligase C-terminal" evidence="11">
    <location>
        <begin position="352"/>
        <end position="476"/>
    </location>
</feature>
<dbReference type="InterPro" id="IPR004101">
    <property type="entry name" value="Mur_ligase_C"/>
</dbReference>
<dbReference type="Gene3D" id="3.90.190.20">
    <property type="entry name" value="Mur ligase, C-terminal domain"/>
    <property type="match status" value="1"/>
</dbReference>
<keyword evidence="9 10" id="KW-0573">Peptidoglycan synthesis</keyword>
<dbReference type="PANTHER" id="PTHR43692:SF1">
    <property type="entry name" value="UDP-N-ACETYLMURAMOYLALANINE--D-GLUTAMATE LIGASE"/>
    <property type="match status" value="1"/>
</dbReference>
<evidence type="ECO:0000256" key="9">
    <source>
        <dbReference type="HAMAP-Rule" id="MF_00639"/>
    </source>
</evidence>
<dbReference type="EMBL" id="JAVALS010000001">
    <property type="protein sequence ID" value="MDP5226204.1"/>
    <property type="molecule type" value="Genomic_DNA"/>
</dbReference>
<dbReference type="PROSITE" id="PS01011">
    <property type="entry name" value="FOLYLPOLYGLU_SYNT_1"/>
    <property type="match status" value="1"/>
</dbReference>
<dbReference type="InterPro" id="IPR005762">
    <property type="entry name" value="MurD"/>
</dbReference>
<evidence type="ECO:0000256" key="1">
    <source>
        <dbReference type="ARBA" id="ARBA00004496"/>
    </source>
</evidence>
<keyword evidence="4 9" id="KW-0436">Ligase</keyword>
<protein>
    <recommendedName>
        <fullName evidence="9 10">UDP-N-acetylmuramoylalanine--D-glutamate ligase</fullName>
        <ecNumber evidence="9 10">6.3.2.9</ecNumber>
    </recommendedName>
    <alternativeName>
        <fullName evidence="9">D-glutamic acid-adding enzyme</fullName>
    </alternativeName>
    <alternativeName>
        <fullName evidence="9">UDP-N-acetylmuramoyl-L-alanyl-D-glutamate synthetase</fullName>
    </alternativeName>
</protein>
<feature type="domain" description="Mur ligase central" evidence="12">
    <location>
        <begin position="144"/>
        <end position="330"/>
    </location>
</feature>
<keyword evidence="9 10" id="KW-0133">Cell shape</keyword>
<dbReference type="NCBIfam" id="TIGR01087">
    <property type="entry name" value="murD"/>
    <property type="match status" value="1"/>
</dbReference>
<evidence type="ECO:0000259" key="11">
    <source>
        <dbReference type="Pfam" id="PF02875"/>
    </source>
</evidence>
<evidence type="ECO:0000256" key="10">
    <source>
        <dbReference type="RuleBase" id="RU003664"/>
    </source>
</evidence>
<evidence type="ECO:0000256" key="8">
    <source>
        <dbReference type="ARBA" id="ARBA00023306"/>
    </source>
</evidence>
<organism evidence="13 14">
    <name type="scientific">Arthrobacter horti</name>
    <dbReference type="NCBI Taxonomy" id="3068273"/>
    <lineage>
        <taxon>Bacteria</taxon>
        <taxon>Bacillati</taxon>
        <taxon>Actinomycetota</taxon>
        <taxon>Actinomycetes</taxon>
        <taxon>Micrococcales</taxon>
        <taxon>Micrococcaceae</taxon>
        <taxon>Arthrobacter</taxon>
    </lineage>
</organism>
<keyword evidence="5 9" id="KW-0132">Cell division</keyword>
<reference evidence="13 14" key="1">
    <citation type="submission" date="2023-08" db="EMBL/GenBank/DDBJ databases">
        <title>Arthrobacter horti sp. nov., isolated from forest soil.</title>
        <authorList>
            <person name="Park M."/>
        </authorList>
    </citation>
    <scope>NUCLEOTIDE SEQUENCE [LARGE SCALE GENOMIC DNA]</scope>
    <source>
        <strain evidence="13 14">YJM1</strain>
    </source>
</reference>
<feature type="binding site" evidence="9">
    <location>
        <begin position="146"/>
        <end position="152"/>
    </location>
    <ligand>
        <name>ATP</name>
        <dbReference type="ChEBI" id="CHEBI:30616"/>
    </ligand>
</feature>
<dbReference type="InterPro" id="IPR036565">
    <property type="entry name" value="Mur-like_cat_sf"/>
</dbReference>
<comment type="subcellular location">
    <subcellularLocation>
        <location evidence="1 9 10">Cytoplasm</location>
    </subcellularLocation>
</comment>
<evidence type="ECO:0000313" key="14">
    <source>
        <dbReference type="Proteomes" id="UP001232725"/>
    </source>
</evidence>
<dbReference type="Proteomes" id="UP001232725">
    <property type="component" value="Unassembled WGS sequence"/>
</dbReference>
<dbReference type="InterPro" id="IPR036615">
    <property type="entry name" value="Mur_ligase_C_dom_sf"/>
</dbReference>
<dbReference type="InterPro" id="IPR013221">
    <property type="entry name" value="Mur_ligase_cen"/>
</dbReference>
<dbReference type="Gene3D" id="3.40.50.720">
    <property type="entry name" value="NAD(P)-binding Rossmann-like Domain"/>
    <property type="match status" value="1"/>
</dbReference>
<dbReference type="SUPFAM" id="SSF53244">
    <property type="entry name" value="MurD-like peptide ligases, peptide-binding domain"/>
    <property type="match status" value="1"/>
</dbReference>
<accession>A0ABT9IM40</accession>
<evidence type="ECO:0000256" key="2">
    <source>
        <dbReference type="ARBA" id="ARBA00004752"/>
    </source>
</evidence>
<keyword evidence="14" id="KW-1185">Reference proteome</keyword>
<evidence type="ECO:0000256" key="7">
    <source>
        <dbReference type="ARBA" id="ARBA00022840"/>
    </source>
</evidence>
<dbReference type="SUPFAM" id="SSF53623">
    <property type="entry name" value="MurD-like peptide ligases, catalytic domain"/>
    <property type="match status" value="1"/>
</dbReference>
<evidence type="ECO:0000256" key="3">
    <source>
        <dbReference type="ARBA" id="ARBA00022490"/>
    </source>
</evidence>
<dbReference type="Pfam" id="PF02875">
    <property type="entry name" value="Mur_ligase_C"/>
    <property type="match status" value="1"/>
</dbReference>
<dbReference type="InterPro" id="IPR018109">
    <property type="entry name" value="Folylpolyglutamate_synth_CS"/>
</dbReference>
<evidence type="ECO:0000256" key="6">
    <source>
        <dbReference type="ARBA" id="ARBA00022741"/>
    </source>
</evidence>
<comment type="catalytic activity">
    <reaction evidence="9 10">
        <text>UDP-N-acetyl-alpha-D-muramoyl-L-alanine + D-glutamate + ATP = UDP-N-acetyl-alpha-D-muramoyl-L-alanyl-D-glutamate + ADP + phosphate + H(+)</text>
        <dbReference type="Rhea" id="RHEA:16429"/>
        <dbReference type="ChEBI" id="CHEBI:15378"/>
        <dbReference type="ChEBI" id="CHEBI:29986"/>
        <dbReference type="ChEBI" id="CHEBI:30616"/>
        <dbReference type="ChEBI" id="CHEBI:43474"/>
        <dbReference type="ChEBI" id="CHEBI:83898"/>
        <dbReference type="ChEBI" id="CHEBI:83900"/>
        <dbReference type="ChEBI" id="CHEBI:456216"/>
        <dbReference type="EC" id="6.3.2.9"/>
    </reaction>
</comment>
<dbReference type="SUPFAM" id="SSF51984">
    <property type="entry name" value="MurCD N-terminal domain"/>
    <property type="match status" value="1"/>
</dbReference>
<comment type="pathway">
    <text evidence="2 9 10">Cell wall biogenesis; peptidoglycan biosynthesis.</text>
</comment>
<dbReference type="EC" id="6.3.2.9" evidence="9 10"/>
<dbReference type="PANTHER" id="PTHR43692">
    <property type="entry name" value="UDP-N-ACETYLMURAMOYLALANINE--D-GLUTAMATE LIGASE"/>
    <property type="match status" value="1"/>
</dbReference>